<proteinExistence type="predicted"/>
<dbReference type="SMART" id="SM00062">
    <property type="entry name" value="PBPb"/>
    <property type="match status" value="1"/>
</dbReference>
<dbReference type="CDD" id="cd13624">
    <property type="entry name" value="PBP2_Arg_Lys_His"/>
    <property type="match status" value="1"/>
</dbReference>
<dbReference type="Pfam" id="PF00497">
    <property type="entry name" value="SBP_bac_3"/>
    <property type="match status" value="1"/>
</dbReference>
<dbReference type="InterPro" id="IPR001320">
    <property type="entry name" value="Iontro_rcpt_C"/>
</dbReference>
<dbReference type="GO" id="GO:0016020">
    <property type="term" value="C:membrane"/>
    <property type="evidence" value="ECO:0007669"/>
    <property type="project" value="InterPro"/>
</dbReference>
<feature type="domain" description="Solute-binding protein family 3/N-terminal" evidence="3">
    <location>
        <begin position="46"/>
        <end position="265"/>
    </location>
</feature>
<dbReference type="SUPFAM" id="SSF53850">
    <property type="entry name" value="Periplasmic binding protein-like II"/>
    <property type="match status" value="1"/>
</dbReference>
<keyword evidence="6" id="KW-1185">Reference proteome</keyword>
<accession>A0A1I6EJF3</accession>
<dbReference type="PANTHER" id="PTHR35936:SF17">
    <property type="entry name" value="ARGININE-BINDING EXTRACELLULAR PROTEIN ARTP"/>
    <property type="match status" value="1"/>
</dbReference>
<evidence type="ECO:0000313" key="5">
    <source>
        <dbReference type="EMBL" id="SFR17870.1"/>
    </source>
</evidence>
<dbReference type="STRING" id="39060.SAMN05660706_1507"/>
<dbReference type="SMART" id="SM00079">
    <property type="entry name" value="PBPe"/>
    <property type="match status" value="1"/>
</dbReference>
<name>A0A1I6EJF3_9FIRM</name>
<dbReference type="Proteomes" id="UP000199584">
    <property type="component" value="Unassembled WGS sequence"/>
</dbReference>
<gene>
    <name evidence="5" type="ORF">SAMN05660706_1507</name>
</gene>
<reference evidence="6" key="1">
    <citation type="submission" date="2016-10" db="EMBL/GenBank/DDBJ databases">
        <authorList>
            <person name="Varghese N."/>
            <person name="Submissions S."/>
        </authorList>
    </citation>
    <scope>NUCLEOTIDE SEQUENCE [LARGE SCALE GENOMIC DNA]</scope>
    <source>
        <strain evidence="6">DSM 3669</strain>
    </source>
</reference>
<dbReference type="InterPro" id="IPR001638">
    <property type="entry name" value="Solute-binding_3/MltF_N"/>
</dbReference>
<dbReference type="EMBL" id="FOYM01000050">
    <property type="protein sequence ID" value="SFR17870.1"/>
    <property type="molecule type" value="Genomic_DNA"/>
</dbReference>
<feature type="chain" id="PRO_5038816085" evidence="2">
    <location>
        <begin position="22"/>
        <end position="276"/>
    </location>
</feature>
<evidence type="ECO:0000256" key="2">
    <source>
        <dbReference type="SAM" id="SignalP"/>
    </source>
</evidence>
<feature type="signal peptide" evidence="2">
    <location>
        <begin position="1"/>
        <end position="21"/>
    </location>
</feature>
<evidence type="ECO:0000313" key="6">
    <source>
        <dbReference type="Proteomes" id="UP000199584"/>
    </source>
</evidence>
<evidence type="ECO:0000259" key="3">
    <source>
        <dbReference type="SMART" id="SM00062"/>
    </source>
</evidence>
<feature type="domain" description="Ionotropic glutamate receptor C-terminal" evidence="4">
    <location>
        <begin position="46"/>
        <end position="264"/>
    </location>
</feature>
<dbReference type="PANTHER" id="PTHR35936">
    <property type="entry name" value="MEMBRANE-BOUND LYTIC MUREIN TRANSGLYCOSYLASE F"/>
    <property type="match status" value="1"/>
</dbReference>
<dbReference type="Gene3D" id="3.40.190.10">
    <property type="entry name" value="Periplasmic binding protein-like II"/>
    <property type="match status" value="2"/>
</dbReference>
<keyword evidence="1 2" id="KW-0732">Signal</keyword>
<protein>
    <submittedName>
        <fullName evidence="5">Polar amino acid transport system substrate-binding protein</fullName>
    </submittedName>
</protein>
<dbReference type="RefSeq" id="WP_092487759.1">
    <property type="nucleotide sequence ID" value="NZ_FOYM01000050.1"/>
</dbReference>
<sequence length="276" mass="29580">MKKWFKVSLVALTALTLVVVAAGCGGGEKAKETAGEGEKQGAQTTKLVFGSDTAYAPFEFMGEDGKLKGFDVDLIDAIEEVAGVEIEIKGMNFDGIVPALETASIDGAISAMTITEERKQKVDFSVPYYASGQCVAVRADNETIKGFDDLEGKKIGVQIGTTGSIEANKVPNAEITDYNIIGDAFLDLKSGAVDAVVNDFPVTAYYIQQGNDDVKIVGDMKTSEHYGIAVPKQKPEVLEMINDALATLKENGKFDEIYKKWFGAAPPEYLPGEPQS</sequence>
<evidence type="ECO:0000259" key="4">
    <source>
        <dbReference type="SMART" id="SM00079"/>
    </source>
</evidence>
<dbReference type="PROSITE" id="PS51257">
    <property type="entry name" value="PROKAR_LIPOPROTEIN"/>
    <property type="match status" value="1"/>
</dbReference>
<dbReference type="GO" id="GO:0015276">
    <property type="term" value="F:ligand-gated monoatomic ion channel activity"/>
    <property type="evidence" value="ECO:0007669"/>
    <property type="project" value="InterPro"/>
</dbReference>
<evidence type="ECO:0000256" key="1">
    <source>
        <dbReference type="ARBA" id="ARBA00022729"/>
    </source>
</evidence>
<dbReference type="OrthoDB" id="9774451at2"/>
<organism evidence="5 6">
    <name type="scientific">Desulfoscipio geothermicus DSM 3669</name>
    <dbReference type="NCBI Taxonomy" id="1121426"/>
    <lineage>
        <taxon>Bacteria</taxon>
        <taxon>Bacillati</taxon>
        <taxon>Bacillota</taxon>
        <taxon>Clostridia</taxon>
        <taxon>Eubacteriales</taxon>
        <taxon>Desulfallaceae</taxon>
        <taxon>Desulfoscipio</taxon>
    </lineage>
</organism>
<dbReference type="AlphaFoldDB" id="A0A1I6EJF3"/>